<dbReference type="Proteomes" id="UP001529510">
    <property type="component" value="Unassembled WGS sequence"/>
</dbReference>
<dbReference type="AlphaFoldDB" id="A0ABD0S0N5"/>
<feature type="region of interest" description="Disordered" evidence="1">
    <location>
        <begin position="72"/>
        <end position="95"/>
    </location>
</feature>
<reference evidence="2 3" key="1">
    <citation type="submission" date="2024-05" db="EMBL/GenBank/DDBJ databases">
        <title>Genome sequencing and assembly of Indian major carp, Cirrhinus mrigala (Hamilton, 1822).</title>
        <authorList>
            <person name="Mohindra V."/>
            <person name="Chowdhury L.M."/>
            <person name="Lal K."/>
            <person name="Jena J.K."/>
        </authorList>
    </citation>
    <scope>NUCLEOTIDE SEQUENCE [LARGE SCALE GENOMIC DNA]</scope>
    <source>
        <strain evidence="2">CM1030</strain>
        <tissue evidence="2">Blood</tissue>
    </source>
</reference>
<evidence type="ECO:0000313" key="3">
    <source>
        <dbReference type="Proteomes" id="UP001529510"/>
    </source>
</evidence>
<feature type="non-terminal residue" evidence="2">
    <location>
        <position position="1"/>
    </location>
</feature>
<proteinExistence type="predicted"/>
<keyword evidence="3" id="KW-1185">Reference proteome</keyword>
<gene>
    <name evidence="2" type="ORF">M9458_002378</name>
</gene>
<comment type="caution">
    <text evidence="2">The sequence shown here is derived from an EMBL/GenBank/DDBJ whole genome shotgun (WGS) entry which is preliminary data.</text>
</comment>
<organism evidence="2 3">
    <name type="scientific">Cirrhinus mrigala</name>
    <name type="common">Mrigala</name>
    <dbReference type="NCBI Taxonomy" id="683832"/>
    <lineage>
        <taxon>Eukaryota</taxon>
        <taxon>Metazoa</taxon>
        <taxon>Chordata</taxon>
        <taxon>Craniata</taxon>
        <taxon>Vertebrata</taxon>
        <taxon>Euteleostomi</taxon>
        <taxon>Actinopterygii</taxon>
        <taxon>Neopterygii</taxon>
        <taxon>Teleostei</taxon>
        <taxon>Ostariophysi</taxon>
        <taxon>Cypriniformes</taxon>
        <taxon>Cyprinidae</taxon>
        <taxon>Labeoninae</taxon>
        <taxon>Labeonini</taxon>
        <taxon>Cirrhinus</taxon>
    </lineage>
</organism>
<accession>A0ABD0S0N5</accession>
<evidence type="ECO:0000256" key="1">
    <source>
        <dbReference type="SAM" id="MobiDB-lite"/>
    </source>
</evidence>
<protein>
    <submittedName>
        <fullName evidence="2">Uncharacterized protein</fullName>
    </submittedName>
</protein>
<sequence>VTPGAQNNNNYNNNSPGGWVNRGKTGGGTEGQVRAEEVGLDRGAVTNSEALEDLDRGSVADSRILEDLGHGALEQKSTMFDSEEPGTMAGQAEQT</sequence>
<name>A0ABD0S0N5_CIRMR</name>
<evidence type="ECO:0000313" key="2">
    <source>
        <dbReference type="EMBL" id="KAL0204360.1"/>
    </source>
</evidence>
<feature type="region of interest" description="Disordered" evidence="1">
    <location>
        <begin position="1"/>
        <end position="37"/>
    </location>
</feature>
<dbReference type="EMBL" id="JAMKFB020000001">
    <property type="protein sequence ID" value="KAL0204360.1"/>
    <property type="molecule type" value="Genomic_DNA"/>
</dbReference>
<feature type="non-terminal residue" evidence="2">
    <location>
        <position position="95"/>
    </location>
</feature>